<protein>
    <submittedName>
        <fullName evidence="3">Uncharacterized protein</fullName>
    </submittedName>
</protein>
<keyword evidence="2" id="KW-1133">Transmembrane helix</keyword>
<gene>
    <name evidence="3" type="ORF">CMV_019380</name>
</gene>
<evidence type="ECO:0000313" key="4">
    <source>
        <dbReference type="Proteomes" id="UP000737018"/>
    </source>
</evidence>
<feature type="transmembrane region" description="Helical" evidence="2">
    <location>
        <begin position="6"/>
        <end position="26"/>
    </location>
</feature>
<evidence type="ECO:0000256" key="1">
    <source>
        <dbReference type="SAM" id="MobiDB-lite"/>
    </source>
</evidence>
<feature type="region of interest" description="Disordered" evidence="1">
    <location>
        <begin position="102"/>
        <end position="128"/>
    </location>
</feature>
<keyword evidence="4" id="KW-1185">Reference proteome</keyword>
<reference evidence="3" key="1">
    <citation type="submission" date="2020-03" db="EMBL/GenBank/DDBJ databases">
        <title>Castanea mollissima Vanexum genome sequencing.</title>
        <authorList>
            <person name="Staton M."/>
        </authorList>
    </citation>
    <scope>NUCLEOTIDE SEQUENCE</scope>
    <source>
        <tissue evidence="3">Leaf</tissue>
    </source>
</reference>
<name>A0A8J4QJW1_9ROSI</name>
<organism evidence="3 4">
    <name type="scientific">Castanea mollissima</name>
    <name type="common">Chinese chestnut</name>
    <dbReference type="NCBI Taxonomy" id="60419"/>
    <lineage>
        <taxon>Eukaryota</taxon>
        <taxon>Viridiplantae</taxon>
        <taxon>Streptophyta</taxon>
        <taxon>Embryophyta</taxon>
        <taxon>Tracheophyta</taxon>
        <taxon>Spermatophyta</taxon>
        <taxon>Magnoliopsida</taxon>
        <taxon>eudicotyledons</taxon>
        <taxon>Gunneridae</taxon>
        <taxon>Pentapetalae</taxon>
        <taxon>rosids</taxon>
        <taxon>fabids</taxon>
        <taxon>Fagales</taxon>
        <taxon>Fagaceae</taxon>
        <taxon>Castanea</taxon>
    </lineage>
</organism>
<proteinExistence type="predicted"/>
<accession>A0A8J4QJW1</accession>
<dbReference type="AlphaFoldDB" id="A0A8J4QJW1"/>
<dbReference type="EMBL" id="JRKL02003395">
    <property type="protein sequence ID" value="KAF3955395.1"/>
    <property type="molecule type" value="Genomic_DNA"/>
</dbReference>
<dbReference type="Proteomes" id="UP000737018">
    <property type="component" value="Unassembled WGS sequence"/>
</dbReference>
<evidence type="ECO:0000256" key="2">
    <source>
        <dbReference type="SAM" id="Phobius"/>
    </source>
</evidence>
<keyword evidence="2" id="KW-0812">Transmembrane</keyword>
<keyword evidence="2" id="KW-0472">Membrane</keyword>
<comment type="caution">
    <text evidence="3">The sequence shown here is derived from an EMBL/GenBank/DDBJ whole genome shotgun (WGS) entry which is preliminary data.</text>
</comment>
<evidence type="ECO:0000313" key="3">
    <source>
        <dbReference type="EMBL" id="KAF3955395.1"/>
    </source>
</evidence>
<sequence length="128" mass="14047">MLKHNYFHIVIIICWGNAILADFLILSWRADGLFSFQANESEKHINLKALFAHVAVSSRKRKLSSVRDGKKQTIPSVNGGVKEVERMSRILDYGQNGAANGVQSEASDYGDDPLDTAGLSKGIQSKKG</sequence>